<evidence type="ECO:0000313" key="2">
    <source>
        <dbReference type="EMBL" id="RPE67061.1"/>
    </source>
</evidence>
<dbReference type="AlphaFoldDB" id="A0A3N4UIB8"/>
<protein>
    <submittedName>
        <fullName evidence="2">GSCFA family protein</fullName>
    </submittedName>
</protein>
<dbReference type="EMBL" id="RKQK01000002">
    <property type="protein sequence ID" value="RPE67061.1"/>
    <property type="molecule type" value="Genomic_DNA"/>
</dbReference>
<dbReference type="Pfam" id="PF08885">
    <property type="entry name" value="GSCFA"/>
    <property type="match status" value="1"/>
</dbReference>
<comment type="caution">
    <text evidence="2">The sequence shown here is derived from an EMBL/GenBank/DDBJ whole genome shotgun (WGS) entry which is preliminary data.</text>
</comment>
<keyword evidence="3" id="KW-1185">Reference proteome</keyword>
<dbReference type="OrthoDB" id="369216at2"/>
<gene>
    <name evidence="2" type="ORF">EDD53_1465</name>
</gene>
<dbReference type="InterPro" id="IPR014982">
    <property type="entry name" value="GSCFA"/>
</dbReference>
<reference evidence="2 3" key="1">
    <citation type="submission" date="2018-11" db="EMBL/GenBank/DDBJ databases">
        <title>Genomic Encyclopedia of Type Strains, Phase IV (KMG-IV): sequencing the most valuable type-strain genomes for metagenomic binning, comparative biology and taxonomic classification.</title>
        <authorList>
            <person name="Goeker M."/>
        </authorList>
    </citation>
    <scope>NUCLEOTIDE SEQUENCE [LARGE SCALE GENOMIC DNA]</scope>
    <source>
        <strain evidence="2 3">DSM 104731</strain>
    </source>
</reference>
<dbReference type="RefSeq" id="WP_123792544.1">
    <property type="nucleotide sequence ID" value="NZ_RKQK01000002.1"/>
</dbReference>
<sequence length="356" mass="39530">MANPYDTLPPTAFWRSGVVTEQPKAVHGIYRPKYPIGPDSKIMTAGSCFAQHIHHALRVQDWSVLDLESPNGGFPQEALAKYGYGQFSGRYGNIYTLRQMVQLLCEAFGISKPSDPVWQRSDGRFIDAQRPTVEPDGFDTPDMVLQARNDHLKAVRQLFEQTEVFIFTLGGTETWMHKDTGTVFPTAPGVIASPRHPNAFRFHNFTQNQILRELKVLRDFGRKISGSFKMLLTVSPVPMTATASGMHILSANTYSKSTLRAAVGEFAQAHHDVDYFPSYELITNPMSHGAFYGDNMRNVRTSGVDCAMDTFFAAHDANNAPSKAQTEAHPNDLDPACEDVLLSPIKEQTTETGRAS</sequence>
<accession>A0A3N4UIB8</accession>
<organism evidence="2 3">
    <name type="scientific">Pacificibacter maritimus</name>
    <dbReference type="NCBI Taxonomy" id="762213"/>
    <lineage>
        <taxon>Bacteria</taxon>
        <taxon>Pseudomonadati</taxon>
        <taxon>Pseudomonadota</taxon>
        <taxon>Alphaproteobacteria</taxon>
        <taxon>Rhodobacterales</taxon>
        <taxon>Roseobacteraceae</taxon>
        <taxon>Pacificibacter</taxon>
    </lineage>
</organism>
<evidence type="ECO:0000259" key="1">
    <source>
        <dbReference type="Pfam" id="PF08885"/>
    </source>
</evidence>
<name>A0A3N4UIB8_9RHOB</name>
<proteinExistence type="predicted"/>
<dbReference type="Proteomes" id="UP000269689">
    <property type="component" value="Unassembled WGS sequence"/>
</dbReference>
<evidence type="ECO:0000313" key="3">
    <source>
        <dbReference type="Proteomes" id="UP000269689"/>
    </source>
</evidence>
<feature type="domain" description="GSCFA" evidence="1">
    <location>
        <begin position="41"/>
        <end position="311"/>
    </location>
</feature>